<evidence type="ECO:0000313" key="3">
    <source>
        <dbReference type="Proteomes" id="UP000484164"/>
    </source>
</evidence>
<dbReference type="EMBL" id="WBVQ01000011">
    <property type="protein sequence ID" value="KAB2814988.1"/>
    <property type="molecule type" value="Genomic_DNA"/>
</dbReference>
<comment type="caution">
    <text evidence="2">The sequence shown here is derived from an EMBL/GenBank/DDBJ whole genome shotgun (WGS) entry which is preliminary data.</text>
</comment>
<evidence type="ECO:0000313" key="2">
    <source>
        <dbReference type="EMBL" id="KAB2814988.1"/>
    </source>
</evidence>
<keyword evidence="1" id="KW-0175">Coiled coil</keyword>
<name>A0A6L3ZC64_9FLAO</name>
<dbReference type="AlphaFoldDB" id="A0A6L3ZC64"/>
<proteinExistence type="predicted"/>
<organism evidence="2 3">
    <name type="scientific">Phaeocystidibacter marisrubri</name>
    <dbReference type="NCBI Taxonomy" id="1577780"/>
    <lineage>
        <taxon>Bacteria</taxon>
        <taxon>Pseudomonadati</taxon>
        <taxon>Bacteroidota</taxon>
        <taxon>Flavobacteriia</taxon>
        <taxon>Flavobacteriales</taxon>
        <taxon>Phaeocystidibacteraceae</taxon>
        <taxon>Phaeocystidibacter</taxon>
    </lineage>
</organism>
<reference evidence="2 3" key="1">
    <citation type="submission" date="2019-10" db="EMBL/GenBank/DDBJ databases">
        <title>Genome sequence of Phaeocystidibacter marisrubri JCM30614 (type strain).</title>
        <authorList>
            <person name="Bowman J.P."/>
        </authorList>
    </citation>
    <scope>NUCLEOTIDE SEQUENCE [LARGE SCALE GENOMIC DNA]</scope>
    <source>
        <strain evidence="2 3">JCM 30614</strain>
    </source>
</reference>
<evidence type="ECO:0000256" key="1">
    <source>
        <dbReference type="SAM" id="Coils"/>
    </source>
</evidence>
<sequence>MGSVSPAVFESKAEVRVLEHQLKSAQSELERLKRYKEEREDLKDKIRDLERDKRDLEHQVSKRSAIQEFGELLKDPEIKKMGLGMINSQKGGSQITHSSGVKQEMQKWLEVCQEEEATAMYSLLKMSGHPEHGEAFNSDFNSLFEKYAHTLQEQ</sequence>
<protein>
    <submittedName>
        <fullName evidence="2">Uncharacterized protein</fullName>
    </submittedName>
</protein>
<feature type="coiled-coil region" evidence="1">
    <location>
        <begin position="8"/>
        <end position="59"/>
    </location>
</feature>
<gene>
    <name evidence="2" type="ORF">F8C82_14665</name>
</gene>
<dbReference type="Proteomes" id="UP000484164">
    <property type="component" value="Unassembled WGS sequence"/>
</dbReference>
<accession>A0A6L3ZC64</accession>
<keyword evidence="3" id="KW-1185">Reference proteome</keyword>